<dbReference type="PANTHER" id="PTHR42879">
    <property type="entry name" value="3-OXOACYL-(ACYL-CARRIER-PROTEIN) REDUCTASE"/>
    <property type="match status" value="1"/>
</dbReference>
<dbReference type="Gene3D" id="3.40.50.720">
    <property type="entry name" value="NAD(P)-binding Rossmann-like Domain"/>
    <property type="match status" value="1"/>
</dbReference>
<sequence>MDLGITGRQAVVCAASSGLGFACAAALVSEGVNVTINARQSDRLNEAVHLLRTINSAVRIQGIAGDITCPEVQNAVLTATPTVDILVTNAGGPPVGGSHDWPREIWLQAIETNMLTPIALIQAVLGEMRNRRFGRIVNITSGSVKAPRGTLSLSNGSRGGLTTYIAGLARSSELASQNVTINNLLPGAFSTPRLMQTLATDAQRWGKSSESMEIERKKLIPAGRFGIPDEFGACCAFLCSMNAGYITGQNILIDGGAYPGVF</sequence>
<dbReference type="AlphaFoldDB" id="A0A8G2AGJ0"/>
<evidence type="ECO:0000313" key="3">
    <source>
        <dbReference type="Proteomes" id="UP000646540"/>
    </source>
</evidence>
<dbReference type="InterPro" id="IPR036291">
    <property type="entry name" value="NAD(P)-bd_dom_sf"/>
</dbReference>
<comment type="caution">
    <text evidence="2">The sequence shown here is derived from an EMBL/GenBank/DDBJ whole genome shotgun (WGS) entry which is preliminary data.</text>
</comment>
<evidence type="ECO:0000256" key="1">
    <source>
        <dbReference type="ARBA" id="ARBA00006484"/>
    </source>
</evidence>
<dbReference type="Pfam" id="PF13561">
    <property type="entry name" value="adh_short_C2"/>
    <property type="match status" value="1"/>
</dbReference>
<gene>
    <name evidence="2" type="ORF">H8L09_18980</name>
</gene>
<reference evidence="2" key="1">
    <citation type="submission" date="2020-08" db="EMBL/GenBank/DDBJ databases">
        <title>Genomic evolution and epidemiology of Klebsiella pneumoniae from a major hospital in Beijing, China, over a fifteen-year period: dissemination of known and novel high-risk clones.</title>
        <authorList>
            <person name="Palmieri M."/>
        </authorList>
    </citation>
    <scope>NUCLEOTIDE SEQUENCE</scope>
    <source>
        <strain evidence="2">K7050</strain>
    </source>
</reference>
<dbReference type="SUPFAM" id="SSF51735">
    <property type="entry name" value="NAD(P)-binding Rossmann-fold domains"/>
    <property type="match status" value="1"/>
</dbReference>
<evidence type="ECO:0000313" key="2">
    <source>
        <dbReference type="EMBL" id="MBC5047442.1"/>
    </source>
</evidence>
<dbReference type="InterPro" id="IPR050259">
    <property type="entry name" value="SDR"/>
</dbReference>
<name>A0A8G2AGJ0_9ENTR</name>
<organism evidence="2 3">
    <name type="scientific">Klebsiella quasipneumoniae</name>
    <dbReference type="NCBI Taxonomy" id="1463165"/>
    <lineage>
        <taxon>Bacteria</taxon>
        <taxon>Pseudomonadati</taxon>
        <taxon>Pseudomonadota</taxon>
        <taxon>Gammaproteobacteria</taxon>
        <taxon>Enterobacterales</taxon>
        <taxon>Enterobacteriaceae</taxon>
        <taxon>Klebsiella/Raoultella group</taxon>
        <taxon>Klebsiella</taxon>
        <taxon>Klebsiella pneumoniae complex</taxon>
    </lineage>
</organism>
<dbReference type="InterPro" id="IPR002347">
    <property type="entry name" value="SDR_fam"/>
</dbReference>
<accession>A0A8G2AGJ0</accession>
<dbReference type="PANTHER" id="PTHR42879:SF6">
    <property type="entry name" value="NADPH-DEPENDENT REDUCTASE BACG"/>
    <property type="match status" value="1"/>
</dbReference>
<comment type="similarity">
    <text evidence="1">Belongs to the short-chain dehydrogenases/reductases (SDR) family.</text>
</comment>
<dbReference type="EMBL" id="JACNQW010000013">
    <property type="protein sequence ID" value="MBC5047442.1"/>
    <property type="molecule type" value="Genomic_DNA"/>
</dbReference>
<dbReference type="PRINTS" id="PR00081">
    <property type="entry name" value="GDHRDH"/>
</dbReference>
<dbReference type="RefSeq" id="WP_065800066.1">
    <property type="nucleotide sequence ID" value="NZ_AOGO01000023.1"/>
</dbReference>
<dbReference type="Proteomes" id="UP000646540">
    <property type="component" value="Unassembled WGS sequence"/>
</dbReference>
<protein>
    <submittedName>
        <fullName evidence="2">SDR family oxidoreductase</fullName>
    </submittedName>
</protein>
<proteinExistence type="inferred from homology"/>